<dbReference type="OrthoDB" id="419138at2759"/>
<accession>A0A401S5R3</accession>
<dbReference type="InterPro" id="IPR019170">
    <property type="entry name" value="Meckelin"/>
</dbReference>
<dbReference type="Pfam" id="PF09773">
    <property type="entry name" value="Meckelin"/>
    <property type="match status" value="2"/>
</dbReference>
<evidence type="ECO:0000313" key="1">
    <source>
        <dbReference type="EMBL" id="GCC25734.1"/>
    </source>
</evidence>
<keyword evidence="2" id="KW-1185">Reference proteome</keyword>
<dbReference type="PANTHER" id="PTHR21274:SF2">
    <property type="entry name" value="MECKELIN"/>
    <property type="match status" value="1"/>
</dbReference>
<dbReference type="GO" id="GO:0060271">
    <property type="term" value="P:cilium assembly"/>
    <property type="evidence" value="ECO:0007669"/>
    <property type="project" value="InterPro"/>
</dbReference>
<dbReference type="Proteomes" id="UP000287033">
    <property type="component" value="Unassembled WGS sequence"/>
</dbReference>
<comment type="caution">
    <text evidence="1">The sequence shown here is derived from an EMBL/GenBank/DDBJ whole genome shotgun (WGS) entry which is preliminary data.</text>
</comment>
<name>A0A401S5R3_CHIPU</name>
<dbReference type="OMA" id="ANEWNNI"/>
<dbReference type="EMBL" id="BEZZ01000096">
    <property type="protein sequence ID" value="GCC25734.1"/>
    <property type="molecule type" value="Genomic_DNA"/>
</dbReference>
<dbReference type="AlphaFoldDB" id="A0A401S5R3"/>
<protein>
    <recommendedName>
        <fullName evidence="3">Meckelin</fullName>
    </recommendedName>
</protein>
<reference evidence="1 2" key="1">
    <citation type="journal article" date="2018" name="Nat. Ecol. Evol.">
        <title>Shark genomes provide insights into elasmobranch evolution and the origin of vertebrates.</title>
        <authorList>
            <person name="Hara Y"/>
            <person name="Yamaguchi K"/>
            <person name="Onimaru K"/>
            <person name="Kadota M"/>
            <person name="Koyanagi M"/>
            <person name="Keeley SD"/>
            <person name="Tatsumi K"/>
            <person name="Tanaka K"/>
            <person name="Motone F"/>
            <person name="Kageyama Y"/>
            <person name="Nozu R"/>
            <person name="Adachi N"/>
            <person name="Nishimura O"/>
            <person name="Nakagawa R"/>
            <person name="Tanegashima C"/>
            <person name="Kiyatake I"/>
            <person name="Matsumoto R"/>
            <person name="Murakumo K"/>
            <person name="Nishida K"/>
            <person name="Terakita A"/>
            <person name="Kuratani S"/>
            <person name="Sato K"/>
            <person name="Hyodo S Kuraku.S."/>
        </authorList>
    </citation>
    <scope>NUCLEOTIDE SEQUENCE [LARGE SCALE GENOMIC DNA]</scope>
</reference>
<evidence type="ECO:0000313" key="2">
    <source>
        <dbReference type="Proteomes" id="UP000287033"/>
    </source>
</evidence>
<organism evidence="1 2">
    <name type="scientific">Chiloscyllium punctatum</name>
    <name type="common">Brownbanded bambooshark</name>
    <name type="synonym">Hemiscyllium punctatum</name>
    <dbReference type="NCBI Taxonomy" id="137246"/>
    <lineage>
        <taxon>Eukaryota</taxon>
        <taxon>Metazoa</taxon>
        <taxon>Chordata</taxon>
        <taxon>Craniata</taxon>
        <taxon>Vertebrata</taxon>
        <taxon>Chondrichthyes</taxon>
        <taxon>Elasmobranchii</taxon>
        <taxon>Galeomorphii</taxon>
        <taxon>Galeoidea</taxon>
        <taxon>Orectolobiformes</taxon>
        <taxon>Hemiscylliidae</taxon>
        <taxon>Chiloscyllium</taxon>
    </lineage>
</organism>
<evidence type="ECO:0008006" key="3">
    <source>
        <dbReference type="Google" id="ProtNLM"/>
    </source>
</evidence>
<sequence>MFSIVHLHQTHIFLRMKLQFIIAKFDARGYFLDWEKVTGGTLQLCPDTMAKLNAAYVFGITYQQQCIIPISKLLSDYDDIQFYDLYMLYEGEDGEDKLHPIAVRNLNFQYNGQFINQVNTENNWRFTRRIFLVDTLSGRETNLKNQPKVIRVANSIKIRVNLVPNTVQGNIYPPTLIVSYKTIKIQDPDQQSVSISFSVEYEMDLTSAYQNTEIALGFLCGLSVICSVLKTASWRRRVGYQMIDVPGQRIASVFLPTPSQERHFIASVVSAFALKFIQLLHQLGIQLTMDIFFIDWERPKGKIVKSVAGGGDIKTAPAPVSIWRTYFVANEWNNIQTIRKTNPIFQLITVIFFLKVVGFENLTSMDPYSQLKRTPESDVVPSSRVLRFGMASSIWLTIGLIQMVFCTAIYERFVEDRISQFIDVCSISNISVIIFSHRCFGYYIHGRSVHGHADTNMEEMNLNLKREAENLCSQRGLIPNTDIETFEIFITNKFREQYDKIREPLHWV</sequence>
<proteinExistence type="predicted"/>
<gene>
    <name evidence="1" type="ORF">chiPu_0004145</name>
</gene>
<dbReference type="STRING" id="137246.A0A401S5R3"/>
<dbReference type="GO" id="GO:0036038">
    <property type="term" value="C:MKS complex"/>
    <property type="evidence" value="ECO:0007669"/>
    <property type="project" value="InterPro"/>
</dbReference>
<dbReference type="PANTHER" id="PTHR21274">
    <property type="entry name" value="MECKELIN"/>
    <property type="match status" value="1"/>
</dbReference>